<evidence type="ECO:0000313" key="11">
    <source>
        <dbReference type="EMBL" id="PIP56595.1"/>
    </source>
</evidence>
<evidence type="ECO:0000256" key="5">
    <source>
        <dbReference type="ARBA" id="ARBA00022692"/>
    </source>
</evidence>
<evidence type="ECO:0000256" key="4">
    <source>
        <dbReference type="ARBA" id="ARBA00022475"/>
    </source>
</evidence>
<comment type="caution">
    <text evidence="11">The sequence shown here is derived from an EMBL/GenBank/DDBJ whole genome shotgun (WGS) entry which is preliminary data.</text>
</comment>
<feature type="transmembrane region" description="Helical" evidence="9">
    <location>
        <begin position="144"/>
        <end position="164"/>
    </location>
</feature>
<dbReference type="Proteomes" id="UP000228495">
    <property type="component" value="Unassembled WGS sequence"/>
</dbReference>
<dbReference type="PANTHER" id="PTHR32507:SF0">
    <property type="entry name" value="NA(+)_H(+) ANTIPORTER 2-RELATED"/>
    <property type="match status" value="1"/>
</dbReference>
<proteinExistence type="predicted"/>
<feature type="transmembrane region" description="Helical" evidence="9">
    <location>
        <begin position="238"/>
        <end position="260"/>
    </location>
</feature>
<evidence type="ECO:0000256" key="7">
    <source>
        <dbReference type="ARBA" id="ARBA00023065"/>
    </source>
</evidence>
<evidence type="ECO:0000256" key="2">
    <source>
        <dbReference type="ARBA" id="ARBA00022448"/>
    </source>
</evidence>
<feature type="transmembrane region" description="Helical" evidence="9">
    <location>
        <begin position="272"/>
        <end position="302"/>
    </location>
</feature>
<feature type="transmembrane region" description="Helical" evidence="9">
    <location>
        <begin position="116"/>
        <end position="138"/>
    </location>
</feature>
<keyword evidence="4" id="KW-1003">Cell membrane</keyword>
<comment type="subcellular location">
    <subcellularLocation>
        <location evidence="1">Cell membrane</location>
        <topology evidence="1">Multi-pass membrane protein</topology>
    </subcellularLocation>
</comment>
<keyword evidence="3" id="KW-0050">Antiport</keyword>
<name>A0A2H0BG07_UNCKA</name>
<keyword evidence="7" id="KW-0406">Ion transport</keyword>
<gene>
    <name evidence="11" type="ORF">COX05_02265</name>
</gene>
<dbReference type="AlphaFoldDB" id="A0A2H0BG07"/>
<evidence type="ECO:0000256" key="1">
    <source>
        <dbReference type="ARBA" id="ARBA00004651"/>
    </source>
</evidence>
<dbReference type="GO" id="GO:0015297">
    <property type="term" value="F:antiporter activity"/>
    <property type="evidence" value="ECO:0007669"/>
    <property type="project" value="UniProtKB-KW"/>
</dbReference>
<feature type="transmembrane region" description="Helical" evidence="9">
    <location>
        <begin position="60"/>
        <end position="82"/>
    </location>
</feature>
<dbReference type="InterPro" id="IPR006153">
    <property type="entry name" value="Cation/H_exchanger_TM"/>
</dbReference>
<evidence type="ECO:0000256" key="8">
    <source>
        <dbReference type="ARBA" id="ARBA00023136"/>
    </source>
</evidence>
<dbReference type="GO" id="GO:1902600">
    <property type="term" value="P:proton transmembrane transport"/>
    <property type="evidence" value="ECO:0007669"/>
    <property type="project" value="InterPro"/>
</dbReference>
<evidence type="ECO:0000256" key="6">
    <source>
        <dbReference type="ARBA" id="ARBA00022989"/>
    </source>
</evidence>
<feature type="transmembrane region" description="Helical" evidence="9">
    <location>
        <begin position="206"/>
        <end position="226"/>
    </location>
</feature>
<evidence type="ECO:0000256" key="3">
    <source>
        <dbReference type="ARBA" id="ARBA00022449"/>
    </source>
</evidence>
<feature type="transmembrane region" description="Helical" evidence="9">
    <location>
        <begin position="7"/>
        <end position="25"/>
    </location>
</feature>
<keyword evidence="5 9" id="KW-0812">Transmembrane</keyword>
<evidence type="ECO:0000259" key="10">
    <source>
        <dbReference type="Pfam" id="PF00999"/>
    </source>
</evidence>
<evidence type="ECO:0000313" key="12">
    <source>
        <dbReference type="Proteomes" id="UP000228495"/>
    </source>
</evidence>
<feature type="transmembrane region" description="Helical" evidence="9">
    <location>
        <begin position="322"/>
        <end position="344"/>
    </location>
</feature>
<feature type="domain" description="Cation/H+ exchanger transmembrane" evidence="10">
    <location>
        <begin position="45"/>
        <end position="436"/>
    </location>
</feature>
<keyword evidence="2" id="KW-0813">Transport</keyword>
<keyword evidence="8 9" id="KW-0472">Membrane</keyword>
<dbReference type="GO" id="GO:0005886">
    <property type="term" value="C:plasma membrane"/>
    <property type="evidence" value="ECO:0007669"/>
    <property type="project" value="UniProtKB-SubCell"/>
</dbReference>
<organism evidence="11 12">
    <name type="scientific">candidate division WWE3 bacterium CG22_combo_CG10-13_8_21_14_all_39_12</name>
    <dbReference type="NCBI Taxonomy" id="1975094"/>
    <lineage>
        <taxon>Bacteria</taxon>
        <taxon>Katanobacteria</taxon>
    </lineage>
</organism>
<feature type="transmembrane region" description="Helical" evidence="9">
    <location>
        <begin position="37"/>
        <end position="53"/>
    </location>
</feature>
<dbReference type="InterPro" id="IPR038770">
    <property type="entry name" value="Na+/solute_symporter_sf"/>
</dbReference>
<protein>
    <recommendedName>
        <fullName evidence="10">Cation/H+ exchanger transmembrane domain-containing protein</fullName>
    </recommendedName>
</protein>
<keyword evidence="6 9" id="KW-1133">Transmembrane helix</keyword>
<dbReference type="Pfam" id="PF00999">
    <property type="entry name" value="Na_H_Exchanger"/>
    <property type="match status" value="1"/>
</dbReference>
<accession>A0A2H0BG07</accession>
<sequence>MNRFIPYTGLIVLLFFISFLSYSLLSNNPNLYHDHNLPVFVIGTIFFVGYLLNRIAPKTLIPSFVWAIFAGFAMQPILGIFTNNLEPLQLVMEVFGAIILFAGGLEVPFKNFKKWFLPILSLSFLGLVISTLLFTGILTGFTTLIGTFSSALLPSIAILAAALASTDPSAIIPTLKSLTFKRPFLREFAISESALSDVSGSILTRFLLIAIISTPITLGSSVLSPFLPLLQKATYDALALQILSGILVGYLGYILVKHFYYKKDGAKSDPALLIAVPFFTFVLGNLLGGAGLLASFTAGLLVDHEGGMKKVIPFYDSLLDHLIKPFIFIILGGLVPLATIIGYAPVGIITAILFIVVIRPLSVFVSLAPWVYTHKLKFNELLFLSLIRETGIIAAILLIIAATHSVIDSTFVIAVGMWVILLTLMIEPPLTPWLAKKIGVTKPATRKKKT</sequence>
<dbReference type="Gene3D" id="1.20.1530.20">
    <property type="match status" value="1"/>
</dbReference>
<dbReference type="EMBL" id="PCSU01000035">
    <property type="protein sequence ID" value="PIP56595.1"/>
    <property type="molecule type" value="Genomic_DNA"/>
</dbReference>
<reference evidence="11 12" key="1">
    <citation type="submission" date="2017-09" db="EMBL/GenBank/DDBJ databases">
        <title>Depth-based differentiation of microbial function through sediment-hosted aquifers and enrichment of novel symbionts in the deep terrestrial subsurface.</title>
        <authorList>
            <person name="Probst A.J."/>
            <person name="Ladd B."/>
            <person name="Jarett J.K."/>
            <person name="Geller-Mcgrath D.E."/>
            <person name="Sieber C.M."/>
            <person name="Emerson J.B."/>
            <person name="Anantharaman K."/>
            <person name="Thomas B.C."/>
            <person name="Malmstrom R."/>
            <person name="Stieglmeier M."/>
            <person name="Klingl A."/>
            <person name="Woyke T."/>
            <person name="Ryan C.M."/>
            <person name="Banfield J.F."/>
        </authorList>
    </citation>
    <scope>NUCLEOTIDE SEQUENCE [LARGE SCALE GENOMIC DNA]</scope>
    <source>
        <strain evidence="11">CG22_combo_CG10-13_8_21_14_all_39_12</strain>
    </source>
</reference>
<feature type="transmembrane region" description="Helical" evidence="9">
    <location>
        <begin position="88"/>
        <end position="109"/>
    </location>
</feature>
<feature type="transmembrane region" description="Helical" evidence="9">
    <location>
        <begin position="392"/>
        <end position="421"/>
    </location>
</feature>
<dbReference type="PANTHER" id="PTHR32507">
    <property type="entry name" value="NA(+)/H(+) ANTIPORTER 1"/>
    <property type="match status" value="1"/>
</dbReference>
<evidence type="ECO:0000256" key="9">
    <source>
        <dbReference type="SAM" id="Phobius"/>
    </source>
</evidence>